<dbReference type="Gene3D" id="3.90.850.10">
    <property type="entry name" value="Fumarylacetoacetase-like, C-terminal domain"/>
    <property type="match status" value="1"/>
</dbReference>
<dbReference type="GO" id="GO:0008684">
    <property type="term" value="F:2-oxopent-4-enoate hydratase activity"/>
    <property type="evidence" value="ECO:0007669"/>
    <property type="project" value="TreeGrafter"/>
</dbReference>
<evidence type="ECO:0000313" key="2">
    <source>
        <dbReference type="Proteomes" id="UP000196138"/>
    </source>
</evidence>
<accession>A0A1Y0EQ05</accession>
<name>A0A1Y0EQ05_9BURK</name>
<dbReference type="InterPro" id="IPR036663">
    <property type="entry name" value="Fumarylacetoacetase_C_sf"/>
</dbReference>
<keyword evidence="2" id="KW-1185">Reference proteome</keyword>
<dbReference type="Proteomes" id="UP000196138">
    <property type="component" value="Chromosome"/>
</dbReference>
<dbReference type="AlphaFoldDB" id="A0A1Y0EQ05"/>
<dbReference type="PANTHER" id="PTHR30143:SF0">
    <property type="entry name" value="2-KETO-4-PENTENOATE HYDRATASE"/>
    <property type="match status" value="1"/>
</dbReference>
<dbReference type="GO" id="GO:0005737">
    <property type="term" value="C:cytoplasm"/>
    <property type="evidence" value="ECO:0007669"/>
    <property type="project" value="TreeGrafter"/>
</dbReference>
<dbReference type="KEGG" id="cser:CCO03_12390"/>
<protein>
    <recommendedName>
        <fullName evidence="3">Fumarylacetoacetate hydrolase</fullName>
    </recommendedName>
</protein>
<reference evidence="1 2" key="1">
    <citation type="submission" date="2017-05" db="EMBL/GenBank/DDBJ databases">
        <authorList>
            <person name="Song R."/>
            <person name="Chenine A.L."/>
            <person name="Ruprecht R.M."/>
        </authorList>
    </citation>
    <scope>NUCLEOTIDE SEQUENCE [LARGE SCALE GENOMIC DNA]</scope>
    <source>
        <strain evidence="1 2">DSM 26136</strain>
    </source>
</reference>
<dbReference type="PANTHER" id="PTHR30143">
    <property type="entry name" value="ACID HYDRATASE"/>
    <property type="match status" value="1"/>
</dbReference>
<dbReference type="EMBL" id="CP021455">
    <property type="protein sequence ID" value="ARU05379.1"/>
    <property type="molecule type" value="Genomic_DNA"/>
</dbReference>
<sequence>MPSIHGRLTSGSSTPATAWRLGLAAGCAALLAGCAGQAIQQAEAPGCLDAVAVAALTSAYEARIPADNPPVNLSPAAAACSRAKFQAETARLTGPLVGYKAGLTNPAVQKRFHTDQPVWGSLGKAMLLTSPAQVPAQFGARPVFEADLLVRVKDARINQASTPEQVLASVDQIVPFIELPDLMVQKPTDLNGNALTAINVGARLGVTGAPLAVPAEPQAQATLVRQLADMRVHLRDQHGKSLAEGKGADVLGNPLQAVVWLAGALKAEGRSLQPGQYVSLGSFSPLLPPKAGLQVNVHYEGVPGLAAAQVSFR</sequence>
<dbReference type="SUPFAM" id="SSF56529">
    <property type="entry name" value="FAH"/>
    <property type="match status" value="1"/>
</dbReference>
<dbReference type="InterPro" id="IPR050772">
    <property type="entry name" value="Hydratase-Decarb/MhpD_sf"/>
</dbReference>
<dbReference type="PROSITE" id="PS51257">
    <property type="entry name" value="PROKAR_LIPOPROTEIN"/>
    <property type="match status" value="1"/>
</dbReference>
<proteinExistence type="predicted"/>
<gene>
    <name evidence="1" type="ORF">CCO03_12390</name>
</gene>
<organism evidence="1 2">
    <name type="scientific">Comamonas serinivorans</name>
    <dbReference type="NCBI Taxonomy" id="1082851"/>
    <lineage>
        <taxon>Bacteria</taxon>
        <taxon>Pseudomonadati</taxon>
        <taxon>Pseudomonadota</taxon>
        <taxon>Betaproteobacteria</taxon>
        <taxon>Burkholderiales</taxon>
        <taxon>Comamonadaceae</taxon>
        <taxon>Comamonas</taxon>
    </lineage>
</organism>
<evidence type="ECO:0008006" key="3">
    <source>
        <dbReference type="Google" id="ProtNLM"/>
    </source>
</evidence>
<evidence type="ECO:0000313" key="1">
    <source>
        <dbReference type="EMBL" id="ARU05379.1"/>
    </source>
</evidence>